<reference evidence="7" key="2">
    <citation type="submission" date="2020-09" db="EMBL/GenBank/DDBJ databases">
        <authorList>
            <person name="Sun Q."/>
            <person name="Zhou Y."/>
        </authorList>
    </citation>
    <scope>NUCLEOTIDE SEQUENCE</scope>
    <source>
        <strain evidence="7">CGMCC 1.15493</strain>
    </source>
</reference>
<dbReference type="EMBL" id="BMJJ01000001">
    <property type="protein sequence ID" value="GGD06544.1"/>
    <property type="molecule type" value="Genomic_DNA"/>
</dbReference>
<proteinExistence type="predicted"/>
<feature type="transmembrane region" description="Helical" evidence="6">
    <location>
        <begin position="118"/>
        <end position="140"/>
    </location>
</feature>
<evidence type="ECO:0000256" key="3">
    <source>
        <dbReference type="ARBA" id="ARBA00022692"/>
    </source>
</evidence>
<sequence length="210" mass="21992">MPVATADLVPFLVASMILLVIPGPTIVMVVSQALAQGRRVAFASVLGVGLGDLAAASLSLAGVGTLLAASATAFMVLKIIGAVYLVYVGLTLWRAPPLDFADLGAGTPRQRRTVFRDAFLVTLFNPKGIVFFVAFVPQFIAADRPFVPQAATYVALFVLLGILNAYGYMLLADRARATIRRPAVLRAVTRAGGGFLMAAGVAALFARRAA</sequence>
<dbReference type="Proteomes" id="UP000613160">
    <property type="component" value="Unassembled WGS sequence"/>
</dbReference>
<feature type="transmembrane region" description="Helical" evidence="6">
    <location>
        <begin position="183"/>
        <end position="206"/>
    </location>
</feature>
<dbReference type="Pfam" id="PF01810">
    <property type="entry name" value="LysE"/>
    <property type="match status" value="1"/>
</dbReference>
<comment type="caution">
    <text evidence="7">The sequence shown here is derived from an EMBL/GenBank/DDBJ whole genome shotgun (WGS) entry which is preliminary data.</text>
</comment>
<dbReference type="AlphaFoldDB" id="A0A917D854"/>
<keyword evidence="2" id="KW-1003">Cell membrane</keyword>
<reference evidence="7" key="1">
    <citation type="journal article" date="2014" name="Int. J. Syst. Evol. Microbiol.">
        <title>Complete genome sequence of Corynebacterium casei LMG S-19264T (=DSM 44701T), isolated from a smear-ripened cheese.</title>
        <authorList>
            <consortium name="US DOE Joint Genome Institute (JGI-PGF)"/>
            <person name="Walter F."/>
            <person name="Albersmeier A."/>
            <person name="Kalinowski J."/>
            <person name="Ruckert C."/>
        </authorList>
    </citation>
    <scope>NUCLEOTIDE SEQUENCE</scope>
    <source>
        <strain evidence="7">CGMCC 1.15493</strain>
    </source>
</reference>
<feature type="transmembrane region" description="Helical" evidence="6">
    <location>
        <begin position="12"/>
        <end position="34"/>
    </location>
</feature>
<accession>A0A917D854</accession>
<evidence type="ECO:0000256" key="5">
    <source>
        <dbReference type="ARBA" id="ARBA00023136"/>
    </source>
</evidence>
<keyword evidence="8" id="KW-1185">Reference proteome</keyword>
<gene>
    <name evidence="7" type="ORF">GCM10011335_06900</name>
</gene>
<evidence type="ECO:0000313" key="7">
    <source>
        <dbReference type="EMBL" id="GGD06544.1"/>
    </source>
</evidence>
<evidence type="ECO:0000256" key="1">
    <source>
        <dbReference type="ARBA" id="ARBA00004651"/>
    </source>
</evidence>
<dbReference type="PANTHER" id="PTHR30086:SF20">
    <property type="entry name" value="ARGININE EXPORTER PROTEIN ARGO-RELATED"/>
    <property type="match status" value="1"/>
</dbReference>
<feature type="transmembrane region" description="Helical" evidence="6">
    <location>
        <begin position="152"/>
        <end position="171"/>
    </location>
</feature>
<name>A0A917D854_9HYPH</name>
<organism evidence="7 8">
    <name type="scientific">Aureimonas glaciei</name>
    <dbReference type="NCBI Taxonomy" id="1776957"/>
    <lineage>
        <taxon>Bacteria</taxon>
        <taxon>Pseudomonadati</taxon>
        <taxon>Pseudomonadota</taxon>
        <taxon>Alphaproteobacteria</taxon>
        <taxon>Hyphomicrobiales</taxon>
        <taxon>Aurantimonadaceae</taxon>
        <taxon>Aureimonas</taxon>
    </lineage>
</organism>
<protein>
    <submittedName>
        <fullName evidence="7">Lysine transporter LysE</fullName>
    </submittedName>
</protein>
<feature type="transmembrane region" description="Helical" evidence="6">
    <location>
        <begin position="41"/>
        <end position="61"/>
    </location>
</feature>
<dbReference type="InterPro" id="IPR001123">
    <property type="entry name" value="LeuE-type"/>
</dbReference>
<dbReference type="GO" id="GO:0005886">
    <property type="term" value="C:plasma membrane"/>
    <property type="evidence" value="ECO:0007669"/>
    <property type="project" value="UniProtKB-SubCell"/>
</dbReference>
<keyword evidence="4 6" id="KW-1133">Transmembrane helix</keyword>
<dbReference type="GO" id="GO:0015171">
    <property type="term" value="F:amino acid transmembrane transporter activity"/>
    <property type="evidence" value="ECO:0007669"/>
    <property type="project" value="TreeGrafter"/>
</dbReference>
<evidence type="ECO:0000313" key="8">
    <source>
        <dbReference type="Proteomes" id="UP000613160"/>
    </source>
</evidence>
<keyword evidence="3 6" id="KW-0812">Transmembrane</keyword>
<evidence type="ECO:0000256" key="2">
    <source>
        <dbReference type="ARBA" id="ARBA00022475"/>
    </source>
</evidence>
<feature type="transmembrane region" description="Helical" evidence="6">
    <location>
        <begin position="67"/>
        <end position="90"/>
    </location>
</feature>
<dbReference type="RefSeq" id="WP_188849132.1">
    <property type="nucleotide sequence ID" value="NZ_BMJJ01000001.1"/>
</dbReference>
<keyword evidence="5 6" id="KW-0472">Membrane</keyword>
<evidence type="ECO:0000256" key="4">
    <source>
        <dbReference type="ARBA" id="ARBA00022989"/>
    </source>
</evidence>
<dbReference type="PIRSF" id="PIRSF006324">
    <property type="entry name" value="LeuE"/>
    <property type="match status" value="1"/>
</dbReference>
<comment type="subcellular location">
    <subcellularLocation>
        <location evidence="1">Cell membrane</location>
        <topology evidence="1">Multi-pass membrane protein</topology>
    </subcellularLocation>
</comment>
<dbReference type="PANTHER" id="PTHR30086">
    <property type="entry name" value="ARGININE EXPORTER PROTEIN ARGO"/>
    <property type="match status" value="1"/>
</dbReference>
<evidence type="ECO:0000256" key="6">
    <source>
        <dbReference type="SAM" id="Phobius"/>
    </source>
</evidence>